<evidence type="ECO:0000313" key="3">
    <source>
        <dbReference type="EMBL" id="BFF91387.1"/>
    </source>
</evidence>
<dbReference type="AlphaFoldDB" id="A0AAU9F8C3"/>
<accession>A0AAU9F8C3</accession>
<sequence length="880" mass="98852">MSAWSERQRLVCVVCCLLLSIVAAANSQQMNRQETATGSGRLSRNSAARRLHTQLLYDAYRDRLRAEEEVREEEGKDAAMDEQSLEHSWKYFDRHSKEDREEAAKEKKKPPISGMLIFKMNNEHAAINSTAKATHKQEAEDHAKALRLQPSAVPTPRLNPKLSSEKLSTSLRETLAKSGSLGLSAVTRLMDALEQLEQNDLVSELAKRISAGMETKLSSNSSLLVGLATSEQTLNELLDDVDPQRVATHFKNILKDLKRSRPIDQLGGLYDDYLQIFNQALSGEKVTRESTSKGEGPEQTRKYGKLKKLPAAETKYASALETFLKMSKENQLNGGLKPYYLPKSKNRQLIWNEVPLIKPEHSREPQKLKAESMRRLHDSDERDSKVKLKTQPAPAEVESAPALDANVIINGLKAIKKAPFYNLFVEYQRQMLHLKQSLQSKQDWWKDVLDKGAEFASAMCKRNVPNSLYPLPAPGAPAAPVPFPEALMNQAGSMPQIGGNVMDNMASQMNMSPLELAQRLVGSSPRPVATTTERMPTEYGPVQGQLVGQLMNVPLNTVRKTQQFVPQTTVQPPQQHQPQMKENIVADPPTQEDQPSQEPTKNVSSKHEHTLGQESSNIAPVLDKILQRLETMQELKCNSSSFSEKEELPDLPCCFADADAAPCDINGSWESLYAGVRINVRTPKKGKLREGESKPNCYNPKGDKSRRQCVKISHSQLKDKSDARKEEHLHGGLTLNVSVQEIVPPRTHAIFENLTDWEVSGQSLSELGGPISLAFRKLKSNQIVNFVGYCRNCGCVDTIFGSWTFCQPSRDCQDITMSITDKRDLLRRYSLDEKRRNRYKEQLYLGSKFARLEKERMEAELMKFERSTLPPQLQPNEAAS</sequence>
<evidence type="ECO:0000256" key="2">
    <source>
        <dbReference type="SAM" id="SignalP"/>
    </source>
</evidence>
<feature type="region of interest" description="Disordered" evidence="1">
    <location>
        <begin position="361"/>
        <end position="393"/>
    </location>
</feature>
<feature type="region of interest" description="Disordered" evidence="1">
    <location>
        <begin position="685"/>
        <end position="704"/>
    </location>
</feature>
<keyword evidence="2" id="KW-0732">Signal</keyword>
<organism evidence="3 4">
    <name type="scientific">Drosophila madeirensis</name>
    <name type="common">Fruit fly</name>
    <dbReference type="NCBI Taxonomy" id="30013"/>
    <lineage>
        <taxon>Eukaryota</taxon>
        <taxon>Metazoa</taxon>
        <taxon>Ecdysozoa</taxon>
        <taxon>Arthropoda</taxon>
        <taxon>Hexapoda</taxon>
        <taxon>Insecta</taxon>
        <taxon>Pterygota</taxon>
        <taxon>Neoptera</taxon>
        <taxon>Endopterygota</taxon>
        <taxon>Diptera</taxon>
        <taxon>Brachycera</taxon>
        <taxon>Muscomorpha</taxon>
        <taxon>Ephydroidea</taxon>
        <taxon>Drosophilidae</taxon>
        <taxon>Drosophila</taxon>
        <taxon>Sophophora</taxon>
    </lineage>
</organism>
<proteinExistence type="predicted"/>
<feature type="compositionally biased region" description="Basic and acidic residues" evidence="1">
    <location>
        <begin position="361"/>
        <end position="386"/>
    </location>
</feature>
<feature type="region of interest" description="Disordered" evidence="1">
    <location>
        <begin position="138"/>
        <end position="162"/>
    </location>
</feature>
<dbReference type="Proteomes" id="UP001500889">
    <property type="component" value="Chromosome O"/>
</dbReference>
<feature type="compositionally biased region" description="Polar residues" evidence="1">
    <location>
        <begin position="591"/>
        <end position="603"/>
    </location>
</feature>
<evidence type="ECO:0000256" key="1">
    <source>
        <dbReference type="SAM" id="MobiDB-lite"/>
    </source>
</evidence>
<dbReference type="EMBL" id="AP029263">
    <property type="protein sequence ID" value="BFF91387.1"/>
    <property type="molecule type" value="Genomic_DNA"/>
</dbReference>
<protein>
    <submittedName>
        <fullName evidence="3">Uncharacterized protein</fullName>
    </submittedName>
</protein>
<feature type="chain" id="PRO_5043695234" evidence="2">
    <location>
        <begin position="25"/>
        <end position="880"/>
    </location>
</feature>
<name>A0AAU9F8C3_DROMD</name>
<evidence type="ECO:0000313" key="4">
    <source>
        <dbReference type="Proteomes" id="UP001500889"/>
    </source>
</evidence>
<keyword evidence="4" id="KW-1185">Reference proteome</keyword>
<reference evidence="3 4" key="1">
    <citation type="submission" date="2024-02" db="EMBL/GenBank/DDBJ databases">
        <title>A chromosome-level genome assembly of Drosophila madeirensis, a fruit fly species endemic to Madeira island.</title>
        <authorList>
            <person name="Tomihara K."/>
            <person name="Llopart A."/>
            <person name="Yamamoto D."/>
        </authorList>
    </citation>
    <scope>NUCLEOTIDE SEQUENCE [LARGE SCALE GENOMIC DNA]</scope>
    <source>
        <strain evidence="3 4">RF1</strain>
    </source>
</reference>
<feature type="region of interest" description="Disordered" evidence="1">
    <location>
        <begin position="586"/>
        <end position="615"/>
    </location>
</feature>
<feature type="signal peptide" evidence="2">
    <location>
        <begin position="1"/>
        <end position="24"/>
    </location>
</feature>
<gene>
    <name evidence="3" type="ORF">DMAD_09682</name>
</gene>